<dbReference type="AlphaFoldDB" id="A0A6N6MWX8"/>
<dbReference type="InterPro" id="IPR007047">
    <property type="entry name" value="Flp_Fap"/>
</dbReference>
<evidence type="ECO:0000313" key="3">
    <source>
        <dbReference type="Proteomes" id="UP000441523"/>
    </source>
</evidence>
<evidence type="ECO:0000313" key="2">
    <source>
        <dbReference type="EMBL" id="KAB1073609.1"/>
    </source>
</evidence>
<feature type="transmembrane region" description="Helical" evidence="1">
    <location>
        <begin position="30"/>
        <end position="51"/>
    </location>
</feature>
<name>A0A6N6MWX8_9HYPH</name>
<proteinExistence type="predicted"/>
<keyword evidence="1" id="KW-0812">Transmembrane</keyword>
<dbReference type="EMBL" id="VZZJ01000007">
    <property type="protein sequence ID" value="KAB1073609.1"/>
    <property type="molecule type" value="Genomic_DNA"/>
</dbReference>
<keyword evidence="1" id="KW-0472">Membrane</keyword>
<dbReference type="Pfam" id="PF04964">
    <property type="entry name" value="Flp_Fap"/>
    <property type="match status" value="1"/>
</dbReference>
<reference evidence="2 3" key="1">
    <citation type="submission" date="2019-09" db="EMBL/GenBank/DDBJ databases">
        <title>YIM 132548 draft genome.</title>
        <authorList>
            <person name="Jiang L."/>
        </authorList>
    </citation>
    <scope>NUCLEOTIDE SEQUENCE [LARGE SCALE GENOMIC DNA]</scope>
    <source>
        <strain evidence="2 3">YIM 132548</strain>
    </source>
</reference>
<evidence type="ECO:0000256" key="1">
    <source>
        <dbReference type="SAM" id="Phobius"/>
    </source>
</evidence>
<sequence length="71" mass="7679">MTKPGPWGQRGRATLDCVRRLVSDEGGATAIEYAMVAGLIFVAILGSVRVFGERMTTIYERISNNVGASFN</sequence>
<comment type="caution">
    <text evidence="2">The sequence shown here is derived from an EMBL/GenBank/DDBJ whole genome shotgun (WGS) entry which is preliminary data.</text>
</comment>
<accession>A0A6N6MWX8</accession>
<protein>
    <submittedName>
        <fullName evidence="2">Flp family type IVb pilin</fullName>
    </submittedName>
</protein>
<keyword evidence="1" id="KW-1133">Transmembrane helix</keyword>
<dbReference type="Proteomes" id="UP000441523">
    <property type="component" value="Unassembled WGS sequence"/>
</dbReference>
<organism evidence="2 3">
    <name type="scientific">Methylobacterium planeticum</name>
    <dbReference type="NCBI Taxonomy" id="2615211"/>
    <lineage>
        <taxon>Bacteria</taxon>
        <taxon>Pseudomonadati</taxon>
        <taxon>Pseudomonadota</taxon>
        <taxon>Alphaproteobacteria</taxon>
        <taxon>Hyphomicrobiales</taxon>
        <taxon>Methylobacteriaceae</taxon>
        <taxon>Methylobacterium</taxon>
    </lineage>
</organism>
<keyword evidence="3" id="KW-1185">Reference proteome</keyword>
<gene>
    <name evidence="2" type="ORF">F6X51_10435</name>
</gene>
<dbReference type="RefSeq" id="WP_150963312.1">
    <property type="nucleotide sequence ID" value="NZ_VZZJ01000007.1"/>
</dbReference>